<protein>
    <recommendedName>
        <fullName evidence="10">Y+L amino acid transporter 2</fullName>
    </recommendedName>
</protein>
<feature type="transmembrane region" description="Helical" evidence="8">
    <location>
        <begin position="189"/>
        <end position="210"/>
    </location>
</feature>
<keyword evidence="5 8" id="KW-0812">Transmembrane</keyword>
<organism evidence="9">
    <name type="scientific">Timema shepardi</name>
    <name type="common">Walking stick</name>
    <dbReference type="NCBI Taxonomy" id="629360"/>
    <lineage>
        <taxon>Eukaryota</taxon>
        <taxon>Metazoa</taxon>
        <taxon>Ecdysozoa</taxon>
        <taxon>Arthropoda</taxon>
        <taxon>Hexapoda</taxon>
        <taxon>Insecta</taxon>
        <taxon>Pterygota</taxon>
        <taxon>Neoptera</taxon>
        <taxon>Polyneoptera</taxon>
        <taxon>Phasmatodea</taxon>
        <taxon>Timematodea</taxon>
        <taxon>Timematoidea</taxon>
        <taxon>Timematidae</taxon>
        <taxon>Timema</taxon>
    </lineage>
</organism>
<dbReference type="PIRSF" id="PIRSF006060">
    <property type="entry name" value="AA_transporter"/>
    <property type="match status" value="1"/>
</dbReference>
<evidence type="ECO:0000256" key="3">
    <source>
        <dbReference type="ARBA" id="ARBA00022448"/>
    </source>
</evidence>
<dbReference type="Pfam" id="PF13520">
    <property type="entry name" value="AA_permease_2"/>
    <property type="match status" value="1"/>
</dbReference>
<evidence type="ECO:0000256" key="5">
    <source>
        <dbReference type="ARBA" id="ARBA00022692"/>
    </source>
</evidence>
<reference evidence="9" key="1">
    <citation type="submission" date="2020-11" db="EMBL/GenBank/DDBJ databases">
        <authorList>
            <person name="Tran Van P."/>
        </authorList>
    </citation>
    <scope>NUCLEOTIDE SEQUENCE</scope>
</reference>
<dbReference type="AlphaFoldDB" id="A0A7R9AUE7"/>
<evidence type="ECO:0000256" key="4">
    <source>
        <dbReference type="ARBA" id="ARBA00022475"/>
    </source>
</evidence>
<dbReference type="Gene3D" id="1.20.1740.10">
    <property type="entry name" value="Amino acid/polyamine transporter I"/>
    <property type="match status" value="1"/>
</dbReference>
<feature type="transmembrane region" description="Helical" evidence="8">
    <location>
        <begin position="230"/>
        <end position="247"/>
    </location>
</feature>
<evidence type="ECO:0000256" key="7">
    <source>
        <dbReference type="ARBA" id="ARBA00023136"/>
    </source>
</evidence>
<name>A0A7R9AUE7_TIMSH</name>
<dbReference type="PANTHER" id="PTHR11785">
    <property type="entry name" value="AMINO ACID TRANSPORTER"/>
    <property type="match status" value="1"/>
</dbReference>
<proteinExistence type="inferred from homology"/>
<feature type="transmembrane region" description="Helical" evidence="8">
    <location>
        <begin position="364"/>
        <end position="384"/>
    </location>
</feature>
<evidence type="ECO:0000256" key="8">
    <source>
        <dbReference type="SAM" id="Phobius"/>
    </source>
</evidence>
<evidence type="ECO:0000256" key="6">
    <source>
        <dbReference type="ARBA" id="ARBA00022989"/>
    </source>
</evidence>
<evidence type="ECO:0008006" key="10">
    <source>
        <dbReference type="Google" id="ProtNLM"/>
    </source>
</evidence>
<feature type="transmembrane region" description="Helical" evidence="8">
    <location>
        <begin position="71"/>
        <end position="93"/>
    </location>
</feature>
<dbReference type="EMBL" id="OC001691">
    <property type="protein sequence ID" value="CAD7260461.1"/>
    <property type="molecule type" value="Genomic_DNA"/>
</dbReference>
<evidence type="ECO:0000256" key="2">
    <source>
        <dbReference type="ARBA" id="ARBA00007040"/>
    </source>
</evidence>
<dbReference type="InterPro" id="IPR050598">
    <property type="entry name" value="AminoAcid_Transporter"/>
</dbReference>
<dbReference type="PANTHER" id="PTHR11785:SF535">
    <property type="entry name" value="GH08870P"/>
    <property type="match status" value="1"/>
</dbReference>
<feature type="transmembrane region" description="Helical" evidence="8">
    <location>
        <begin position="448"/>
        <end position="465"/>
    </location>
</feature>
<dbReference type="GO" id="GO:0005886">
    <property type="term" value="C:plasma membrane"/>
    <property type="evidence" value="ECO:0007669"/>
    <property type="project" value="UniProtKB-SubCell"/>
</dbReference>
<feature type="transmembrane region" description="Helical" evidence="8">
    <location>
        <begin position="419"/>
        <end position="442"/>
    </location>
</feature>
<comment type="subcellular location">
    <subcellularLocation>
        <location evidence="1">Cell membrane</location>
        <topology evidence="1">Multi-pass membrane protein</topology>
    </subcellularLocation>
</comment>
<dbReference type="FunFam" id="1.20.1740.10:FF:000003">
    <property type="entry name" value="Y+L amino acid transporter 1 isoform X1"/>
    <property type="match status" value="1"/>
</dbReference>
<sequence>MMADISSPMSEAPMLNSPGNDKAFQEWKDEEKVRMKKQLGLLEGVAIILGIIFGSGIFVSPKGVIMEVKSVGLSLVIWMLCGLLSMIGALCYAELGTSIPKSGGDYAYIFEAFGPLPAFLYLWDAMLIFVPTTNAIMGLTFANYVIQPFFPNCSNPDSAVRLIAAVTICFLTFMNCYDIKQTTKMQNVFMFTKILALVLIIISGLSYFLMGNTSNFENAFEGGSTDPGKIAVAFYSGIFSYSGWNYLNFMTEELKNPYVNLPRAIYISLPLVTLIYVFANVAYLAVLTPMAMEASNAIAVTFADRVLGMMSWSMPLLVALSAFGGLSVHIMTSSRMCFVGARYGHFPAMLSHINVKRFTPTPSLVFLNILSLIMLCTSDVYVLITYSSFVESFFIMLSVGGMLWLRYKRPNMTRPIKVSLWVPIVFIVVCMFLVFVPCYYVPYEVGMGVLITVTGIPAFFLGVVWEKKPSWFIHALGKFTFGVQKLFLSAREEKEESNYE</sequence>
<accession>A0A7R9AUE7</accession>
<keyword evidence="3" id="KW-0813">Transport</keyword>
<keyword evidence="7 8" id="KW-0472">Membrane</keyword>
<evidence type="ECO:0000256" key="1">
    <source>
        <dbReference type="ARBA" id="ARBA00004651"/>
    </source>
</evidence>
<comment type="similarity">
    <text evidence="2">Belongs to the amino acid-polyamine-organocation (APC) superfamily. L-type amino acid transporter (LAT) (TC 2.A.3.8) family.</text>
</comment>
<feature type="transmembrane region" description="Helical" evidence="8">
    <location>
        <begin position="306"/>
        <end position="326"/>
    </location>
</feature>
<gene>
    <name evidence="9" type="ORF">TSIB3V08_LOCUS4643</name>
</gene>
<feature type="transmembrane region" description="Helical" evidence="8">
    <location>
        <begin position="267"/>
        <end position="286"/>
    </location>
</feature>
<feature type="transmembrane region" description="Helical" evidence="8">
    <location>
        <begin position="158"/>
        <end position="177"/>
    </location>
</feature>
<keyword evidence="4" id="KW-1003">Cell membrane</keyword>
<feature type="transmembrane region" description="Helical" evidence="8">
    <location>
        <begin position="390"/>
        <end position="407"/>
    </location>
</feature>
<evidence type="ECO:0000313" key="9">
    <source>
        <dbReference type="EMBL" id="CAD7260461.1"/>
    </source>
</evidence>
<dbReference type="GO" id="GO:0015179">
    <property type="term" value="F:L-amino acid transmembrane transporter activity"/>
    <property type="evidence" value="ECO:0007669"/>
    <property type="project" value="TreeGrafter"/>
</dbReference>
<keyword evidence="6 8" id="KW-1133">Transmembrane helix</keyword>
<dbReference type="InterPro" id="IPR002293">
    <property type="entry name" value="AA/rel_permease1"/>
</dbReference>
<feature type="transmembrane region" description="Helical" evidence="8">
    <location>
        <begin position="39"/>
        <end position="59"/>
    </location>
</feature>